<dbReference type="InterPro" id="IPR043502">
    <property type="entry name" value="DNA/RNA_pol_sf"/>
</dbReference>
<dbReference type="InterPro" id="IPR047346">
    <property type="entry name" value="Rev1_UBM1/2"/>
</dbReference>
<dbReference type="FunFam" id="1.20.58.1280:FF:000001">
    <property type="entry name" value="DNA repair protein REV1"/>
    <property type="match status" value="1"/>
</dbReference>
<evidence type="ECO:0000256" key="15">
    <source>
        <dbReference type="SAM" id="MobiDB-lite"/>
    </source>
</evidence>
<keyword evidence="4 13" id="KW-0237">DNA synthesis</keyword>
<feature type="region of interest" description="Disordered" evidence="15">
    <location>
        <begin position="1045"/>
        <end position="1110"/>
    </location>
</feature>
<evidence type="ECO:0000256" key="14">
    <source>
        <dbReference type="PIRSR" id="PIRSR036573-2"/>
    </source>
</evidence>
<dbReference type="PANTHER" id="PTHR45990:SF1">
    <property type="entry name" value="DNA REPAIR PROTEIN REV1"/>
    <property type="match status" value="1"/>
</dbReference>
<comment type="cofactor">
    <cofactor evidence="14">
        <name>Mg(2+)</name>
        <dbReference type="ChEBI" id="CHEBI:18420"/>
    </cofactor>
    <text evidence="14">Binds 2 magnesium ions.</text>
</comment>
<dbReference type="CDD" id="cd12145">
    <property type="entry name" value="Rev1_C"/>
    <property type="match status" value="1"/>
</dbReference>
<keyword evidence="10 13" id="KW-0238">DNA-binding</keyword>
<comment type="function">
    <text evidence="13">Deoxycytidyl transferase involved in DNA repair. Transfers a dCMP residue from dCTP to the 3'-end of a DNA primer in a template-dependent reaction. May assist in the first step in the bypass of abasic lesions by the insertion of a nucleotide opposite the lesion. Required for normal induction of mutations by physical and chemical agents.</text>
</comment>
<dbReference type="FunFam" id="1.10.150.20:FF:000025">
    <property type="entry name" value="DNA repair protein REV1"/>
    <property type="match status" value="1"/>
</dbReference>
<evidence type="ECO:0000256" key="12">
    <source>
        <dbReference type="ARBA" id="ARBA00023242"/>
    </source>
</evidence>
<name>A0A8C3F0E7_CORMO</name>
<feature type="compositionally biased region" description="Polar residues" evidence="15">
    <location>
        <begin position="257"/>
        <end position="284"/>
    </location>
</feature>
<dbReference type="InterPro" id="IPR036775">
    <property type="entry name" value="DNA_pol_Y-fam_lit_finger_sf"/>
</dbReference>
<dbReference type="Gene3D" id="6.10.250.1630">
    <property type="match status" value="1"/>
</dbReference>
<evidence type="ECO:0000256" key="8">
    <source>
        <dbReference type="ARBA" id="ARBA00022763"/>
    </source>
</evidence>
<dbReference type="Pfam" id="PF16727">
    <property type="entry name" value="REV1_C"/>
    <property type="match status" value="1"/>
</dbReference>
<dbReference type="FunFam" id="3.30.1490.100:FF:000001">
    <property type="entry name" value="DNA repair protein REV1"/>
    <property type="match status" value="1"/>
</dbReference>
<dbReference type="GO" id="GO:0046872">
    <property type="term" value="F:metal ion binding"/>
    <property type="evidence" value="ECO:0007669"/>
    <property type="project" value="UniProtKB-KW"/>
</dbReference>
<keyword evidence="6 13" id="KW-0548">Nucleotidyltransferase</keyword>
<evidence type="ECO:0000313" key="17">
    <source>
        <dbReference type="Proteomes" id="UP000694553"/>
    </source>
</evidence>
<dbReference type="GO" id="GO:0003887">
    <property type="term" value="F:DNA-directed DNA polymerase activity"/>
    <property type="evidence" value="ECO:0007669"/>
    <property type="project" value="InterPro"/>
</dbReference>
<comment type="similarity">
    <text evidence="2 13">Belongs to the DNA polymerase type-Y family.</text>
</comment>
<dbReference type="PROSITE" id="PS50172">
    <property type="entry name" value="BRCT"/>
    <property type="match status" value="1"/>
</dbReference>
<dbReference type="Gene3D" id="6.10.250.1490">
    <property type="match status" value="1"/>
</dbReference>
<dbReference type="Pfam" id="PF00533">
    <property type="entry name" value="BRCT"/>
    <property type="match status" value="1"/>
</dbReference>
<dbReference type="InterPro" id="IPR038401">
    <property type="entry name" value="Rev1_C_sf"/>
</dbReference>
<keyword evidence="8 13" id="KW-0227">DNA damage</keyword>
<dbReference type="InterPro" id="IPR012112">
    <property type="entry name" value="REV1"/>
</dbReference>
<accession>A0A8U7M5C4</accession>
<dbReference type="FunFam" id="3.40.1170.60:FF:000005">
    <property type="entry name" value="DNA repair protein REV1"/>
    <property type="match status" value="1"/>
</dbReference>
<dbReference type="InterPro" id="IPR031991">
    <property type="entry name" value="Rev1_C"/>
</dbReference>
<dbReference type="GO" id="GO:0003684">
    <property type="term" value="F:damaged DNA binding"/>
    <property type="evidence" value="ECO:0007669"/>
    <property type="project" value="UniProtKB-UniRule"/>
</dbReference>
<feature type="compositionally biased region" description="Polar residues" evidence="15">
    <location>
        <begin position="1085"/>
        <end position="1103"/>
    </location>
</feature>
<dbReference type="AlphaFoldDB" id="A0A8C3F0E7"/>
<dbReference type="InterPro" id="IPR036420">
    <property type="entry name" value="BRCT_dom_sf"/>
</dbReference>
<dbReference type="PIRSF" id="PIRSF036573">
    <property type="entry name" value="REV1"/>
    <property type="match status" value="1"/>
</dbReference>
<dbReference type="Pfam" id="PF21999">
    <property type="entry name" value="IMS_HHH_1"/>
    <property type="match status" value="1"/>
</dbReference>
<dbReference type="InterPro" id="IPR053848">
    <property type="entry name" value="IMS_HHH_1"/>
</dbReference>
<dbReference type="Pfam" id="PF14377">
    <property type="entry name" value="UBM"/>
    <property type="match status" value="2"/>
</dbReference>
<protein>
    <recommendedName>
        <fullName evidence="3 13">DNA repair protein REV1</fullName>
        <ecNumber evidence="13">2.7.7.-</ecNumber>
    </recommendedName>
</protein>
<comment type="subcellular location">
    <subcellularLocation>
        <location evidence="1 13">Nucleus</location>
    </subcellularLocation>
</comment>
<feature type="compositionally biased region" description="Polar residues" evidence="15">
    <location>
        <begin position="238"/>
        <end position="249"/>
    </location>
</feature>
<evidence type="ECO:0000256" key="2">
    <source>
        <dbReference type="ARBA" id="ARBA00010945"/>
    </source>
</evidence>
<feature type="binding site" evidence="14">
    <location>
        <position position="376"/>
    </location>
    <ligand>
        <name>Mg(2+)</name>
        <dbReference type="ChEBI" id="CHEBI:18420"/>
        <label>1</label>
    </ligand>
</feature>
<feature type="region of interest" description="Disordered" evidence="15">
    <location>
        <begin position="238"/>
        <end position="293"/>
    </location>
</feature>
<keyword evidence="5 13" id="KW-0808">Transferase</keyword>
<dbReference type="CDD" id="cd19318">
    <property type="entry name" value="Rev1_UBM2"/>
    <property type="match status" value="1"/>
</dbReference>
<keyword evidence="17" id="KW-1185">Reference proteome</keyword>
<dbReference type="PROSITE" id="PS50173">
    <property type="entry name" value="UMUC"/>
    <property type="match status" value="1"/>
</dbReference>
<evidence type="ECO:0000256" key="4">
    <source>
        <dbReference type="ARBA" id="ARBA00022634"/>
    </source>
</evidence>
<dbReference type="CDD" id="cd17719">
    <property type="entry name" value="BRCT_Rev1"/>
    <property type="match status" value="1"/>
</dbReference>
<feature type="binding site" evidence="14">
    <location>
        <position position="530"/>
    </location>
    <ligand>
        <name>Mg(2+)</name>
        <dbReference type="ChEBI" id="CHEBI:18420"/>
        <label>1</label>
    </ligand>
</feature>
<dbReference type="SUPFAM" id="SSF56672">
    <property type="entry name" value="DNA/RNA polymerases"/>
    <property type="match status" value="1"/>
</dbReference>
<dbReference type="FunFam" id="3.30.70.270:FF:000005">
    <property type="entry name" value="DNA repair protein REV1"/>
    <property type="match status" value="1"/>
</dbReference>
<evidence type="ECO:0000256" key="13">
    <source>
        <dbReference type="PIRNR" id="PIRNR036573"/>
    </source>
</evidence>
<dbReference type="SUPFAM" id="SSF52113">
    <property type="entry name" value="BRCT domain"/>
    <property type="match status" value="1"/>
</dbReference>
<keyword evidence="9 14" id="KW-0460">Magnesium</keyword>
<evidence type="ECO:0000256" key="10">
    <source>
        <dbReference type="ARBA" id="ARBA00023125"/>
    </source>
</evidence>
<dbReference type="Pfam" id="PF00817">
    <property type="entry name" value="IMS"/>
    <property type="match status" value="2"/>
</dbReference>
<evidence type="ECO:0000256" key="9">
    <source>
        <dbReference type="ARBA" id="ARBA00022842"/>
    </source>
</evidence>
<feature type="binding site" evidence="14">
    <location>
        <position position="529"/>
    </location>
    <ligand>
        <name>Mg(2+)</name>
        <dbReference type="ChEBI" id="CHEBI:18420"/>
        <label>1</label>
    </ligand>
</feature>
<dbReference type="GO" id="GO:0070987">
    <property type="term" value="P:error-free translesion synthesis"/>
    <property type="evidence" value="ECO:0007669"/>
    <property type="project" value="TreeGrafter"/>
</dbReference>
<evidence type="ECO:0000256" key="7">
    <source>
        <dbReference type="ARBA" id="ARBA00022723"/>
    </source>
</evidence>
<dbReference type="Gene3D" id="3.30.1490.100">
    <property type="entry name" value="DNA polymerase, Y-family, little finger domain"/>
    <property type="match status" value="1"/>
</dbReference>
<keyword evidence="7 14" id="KW-0479">Metal-binding</keyword>
<dbReference type="InterPro" id="IPR025527">
    <property type="entry name" value="HUWE1/Rev1_UBM"/>
</dbReference>
<reference evidence="17" key="1">
    <citation type="submission" date="2019-10" db="EMBL/GenBank/DDBJ databases">
        <title>Corvus moneduloides (New Caledonian crow) genome, bCorMon1, primary haplotype.</title>
        <authorList>
            <person name="Rutz C."/>
            <person name="Fungtammasan C."/>
            <person name="Mountcastle J."/>
            <person name="Formenti G."/>
            <person name="Chow W."/>
            <person name="Howe K."/>
            <person name="Steele M.P."/>
            <person name="Fernandes J."/>
            <person name="Gilbert M.T.P."/>
            <person name="Fedrigo O."/>
            <person name="Jarvis E.D."/>
            <person name="Gemmell N."/>
        </authorList>
    </citation>
    <scope>NUCLEOTIDE SEQUENCE [LARGE SCALE GENOMIC DNA]</scope>
</reference>
<dbReference type="Gene3D" id="3.40.50.10190">
    <property type="entry name" value="BRCT domain"/>
    <property type="match status" value="1"/>
</dbReference>
<dbReference type="Ensembl" id="ENSCMUT00000029196.2">
    <property type="protein sequence ID" value="ENSCMUP00000027154.2"/>
    <property type="gene ID" value="ENSCMUG00000016408.2"/>
</dbReference>
<dbReference type="Gene3D" id="3.30.70.270">
    <property type="match status" value="2"/>
</dbReference>
<keyword evidence="11 13" id="KW-0234">DNA repair</keyword>
<dbReference type="Gene3D" id="1.20.58.1280">
    <property type="entry name" value="DNA repair protein Rev1, C-terminal domain"/>
    <property type="match status" value="1"/>
</dbReference>
<dbReference type="CDD" id="cd01701">
    <property type="entry name" value="PolY_Rev1"/>
    <property type="match status" value="1"/>
</dbReference>
<reference evidence="16" key="2">
    <citation type="submission" date="2025-08" db="UniProtKB">
        <authorList>
            <consortium name="Ensembl"/>
        </authorList>
    </citation>
    <scope>IDENTIFICATION</scope>
</reference>
<evidence type="ECO:0000256" key="1">
    <source>
        <dbReference type="ARBA" id="ARBA00004123"/>
    </source>
</evidence>
<dbReference type="InterPro" id="IPR043128">
    <property type="entry name" value="Rev_trsase/Diguanyl_cyclase"/>
</dbReference>
<evidence type="ECO:0000256" key="11">
    <source>
        <dbReference type="ARBA" id="ARBA00023204"/>
    </source>
</evidence>
<dbReference type="SUPFAM" id="SSF100879">
    <property type="entry name" value="Lesion bypass DNA polymerase (Y-family), little finger domain"/>
    <property type="match status" value="1"/>
</dbReference>
<dbReference type="GO" id="GO:0006281">
    <property type="term" value="P:DNA repair"/>
    <property type="evidence" value="ECO:0007669"/>
    <property type="project" value="UniProtKB-KW"/>
</dbReference>
<gene>
    <name evidence="16" type="primary">REV1</name>
</gene>
<dbReference type="Gene3D" id="1.10.150.20">
    <property type="entry name" value="5' to 3' exonuclease, C-terminal subdomain"/>
    <property type="match status" value="1"/>
</dbReference>
<dbReference type="Pfam" id="PF11799">
    <property type="entry name" value="IMS_C"/>
    <property type="match status" value="1"/>
</dbReference>
<dbReference type="GO" id="GO:0005634">
    <property type="term" value="C:nucleus"/>
    <property type="evidence" value="ECO:0007669"/>
    <property type="project" value="UniProtKB-SubCell"/>
</dbReference>
<organism evidence="16 17">
    <name type="scientific">Corvus moneduloides</name>
    <name type="common">New Caledonian crow</name>
    <dbReference type="NCBI Taxonomy" id="1196302"/>
    <lineage>
        <taxon>Eukaryota</taxon>
        <taxon>Metazoa</taxon>
        <taxon>Chordata</taxon>
        <taxon>Craniata</taxon>
        <taxon>Vertebrata</taxon>
        <taxon>Euteleostomi</taxon>
        <taxon>Archelosauria</taxon>
        <taxon>Archosauria</taxon>
        <taxon>Dinosauria</taxon>
        <taxon>Saurischia</taxon>
        <taxon>Theropoda</taxon>
        <taxon>Coelurosauria</taxon>
        <taxon>Aves</taxon>
        <taxon>Neognathae</taxon>
        <taxon>Neoaves</taxon>
        <taxon>Telluraves</taxon>
        <taxon>Australaves</taxon>
        <taxon>Passeriformes</taxon>
        <taxon>Corvoidea</taxon>
        <taxon>Corvidae</taxon>
        <taxon>Corvus</taxon>
    </lineage>
</organism>
<reference evidence="16" key="3">
    <citation type="submission" date="2025-09" db="UniProtKB">
        <authorList>
            <consortium name="Ensembl"/>
        </authorList>
    </citation>
    <scope>IDENTIFICATION</scope>
</reference>
<evidence type="ECO:0000256" key="3">
    <source>
        <dbReference type="ARBA" id="ARBA00020399"/>
    </source>
</evidence>
<dbReference type="Proteomes" id="UP000694553">
    <property type="component" value="Unassembled WGS sequence"/>
</dbReference>
<dbReference type="SMART" id="SM00292">
    <property type="entry name" value="BRCT"/>
    <property type="match status" value="1"/>
</dbReference>
<dbReference type="GO" id="GO:0042276">
    <property type="term" value="P:error-prone translesion synthesis"/>
    <property type="evidence" value="ECO:0007669"/>
    <property type="project" value="InterPro"/>
</dbReference>
<evidence type="ECO:0000313" key="16">
    <source>
        <dbReference type="Ensembl" id="ENSCMUP00000027154.2"/>
    </source>
</evidence>
<dbReference type="Gene3D" id="3.40.1170.60">
    <property type="match status" value="1"/>
</dbReference>
<dbReference type="InterPro" id="IPR001126">
    <property type="entry name" value="UmuC"/>
</dbReference>
<dbReference type="InterPro" id="IPR017961">
    <property type="entry name" value="DNA_pol_Y-fam_little_finger"/>
</dbReference>
<dbReference type="GO" id="GO:0017125">
    <property type="term" value="F:deoxycytidyl transferase activity"/>
    <property type="evidence" value="ECO:0007669"/>
    <property type="project" value="TreeGrafter"/>
</dbReference>
<evidence type="ECO:0000256" key="6">
    <source>
        <dbReference type="ARBA" id="ARBA00022695"/>
    </source>
</evidence>
<dbReference type="InterPro" id="IPR001357">
    <property type="entry name" value="BRCT_dom"/>
</dbReference>
<accession>A0A8C3F0E7</accession>
<dbReference type="FunFam" id="3.30.70.270:FF:000010">
    <property type="entry name" value="DNA repair protein REV1"/>
    <property type="match status" value="1"/>
</dbReference>
<keyword evidence="12 13" id="KW-0539">Nucleus</keyword>
<dbReference type="EC" id="2.7.7.-" evidence="13"/>
<sequence>MRRGGWRKRAADGDGWGIWGGYMSAKVKKLEDQFRSDSAIQQQRDGTSSSIFSGVAIYVNGLTDPSADELRRLMMLHGGQYHVYYSRSKTTHIIATNLPNAKIKELKGEKVVRPEWIMERNHIKKCEMENEITPNGISSWNEEEEEESDNIGFTELEEIFPIRKQNGIQSHKDSTALFNGHAHTSTSALKTQDCLVPSGNGVAGRFSPGPVQEEGKTDKGMVDFRDCAVQQLQQSNKNTDFLWSPHRTTSNSSSSSFLHNNAKINGAHHSTVQGPSSTKSTSVPAPSKAASLPVSKPSDCSFISDFYSRSRLHHISTWKCELTEFVNSLQRKNSGVFPGREKLKKWKAGRSALKTDTGNVSVASSAKPQSCIMHVDMDCFFVSVAIRNRPDLKGKPVAVTSNRGTGKALLRPGANPQLEQQYYQKKLLNGKAEIRVPDQLDSVWEQPDSTHVNGADFDLTVLSMAEIASCSYEARQVGIKNGMFFGQAKKLCPNLQAVSYDFDAYKEVARTIYEILASYTHNIEAVSCDEALVDITEILTETRLTPDEFANAIRTEIKDQTKCTASVGMGSNILLARMATRKAKPDGQYHLKPEEVDDFIRGQLVTSLPGVGRTMESKLASLGIKTCGDLQCASMSKLQKEFGPKTGQMLYRFCRGLDDRPVRTEKERKSVSAEINYGIRFTQPKEAEAFLLSLSEEIQRRLEAAGMKGKRLTLKIMVRKAGAPVEPAKYGGHGICDNIARTVTLDHATDSAKVIGKETLNMFHTMKLNISDMRGVGIQVQQLVPISKTTSAHSTVQSGHLPGGSHSVIDLFHVQKAKKRSEEEHKEVFVAAMDLEISSNSRTCTFLPSRGTNLTPGLNSNANNTESAVKWNGVHSPVSVKSRLNLSIEVPSASQLDKSVLEALPPDLREQVEQMCTVQQGESYGESKKEPINGCNTALLSQPVGTVLLQIPELQETNANMGINVIALPAFSQVDPEVFAALPAELQAELKDAYDQRQKQSEQQPANTLVSKNPFLHLKHTTMKSKKKIRKKNLVSPVKKIQSPLKNKLLGSPAKTMPATSGSPQKLIDGFLKQEGPAAQAEAVPSTSDSSGPSALQTEQQPGSFRPQAPNLAGAVEFNDVKTLLKEWITTISDPMEEDILQVVKYCTDLIEEKDLEKLDLVVKYMKRLMQSSVESVWNMAFDFILDNVQVVLQQTYGSTLKVI</sequence>
<dbReference type="FunFam" id="3.40.50.10190:FF:000009">
    <property type="entry name" value="DNA repair protein REV1"/>
    <property type="match status" value="1"/>
</dbReference>
<dbReference type="PANTHER" id="PTHR45990">
    <property type="entry name" value="DNA REPAIR PROTEIN REV1"/>
    <property type="match status" value="1"/>
</dbReference>
<proteinExistence type="inferred from homology"/>
<evidence type="ECO:0000256" key="5">
    <source>
        <dbReference type="ARBA" id="ARBA00022679"/>
    </source>
</evidence>